<keyword evidence="7" id="KW-0275">Fatty acid biosynthesis</keyword>
<dbReference type="Proteomes" id="UP001501166">
    <property type="component" value="Unassembled WGS sequence"/>
</dbReference>
<dbReference type="Gene3D" id="3.10.129.10">
    <property type="entry name" value="Hotdog Thioesterase"/>
    <property type="match status" value="1"/>
</dbReference>
<evidence type="ECO:0000256" key="6">
    <source>
        <dbReference type="ARBA" id="ARBA00023098"/>
    </source>
</evidence>
<keyword evidence="4" id="KW-0276">Fatty acid metabolism</keyword>
<evidence type="ECO:0000256" key="4">
    <source>
        <dbReference type="ARBA" id="ARBA00022832"/>
    </source>
</evidence>
<keyword evidence="6" id="KW-0443">Lipid metabolism</keyword>
<comment type="similarity">
    <text evidence="1">Belongs to the acyl-ACP thioesterase family.</text>
</comment>
<evidence type="ECO:0000313" key="10">
    <source>
        <dbReference type="EMBL" id="GAA0356020.1"/>
    </source>
</evidence>
<name>A0ABN0X662_9LACT</name>
<evidence type="ECO:0000256" key="3">
    <source>
        <dbReference type="ARBA" id="ARBA00022801"/>
    </source>
</evidence>
<gene>
    <name evidence="10" type="ORF">GCM10008932_06250</name>
</gene>
<evidence type="ECO:0000256" key="7">
    <source>
        <dbReference type="ARBA" id="ARBA00023160"/>
    </source>
</evidence>
<comment type="caution">
    <text evidence="10">The sequence shown here is derived from an EMBL/GenBank/DDBJ whole genome shotgun (WGS) entry which is preliminary data.</text>
</comment>
<dbReference type="Pfam" id="PF01643">
    <property type="entry name" value="Acyl-ACP_TE"/>
    <property type="match status" value="1"/>
</dbReference>
<dbReference type="PANTHER" id="PTHR31727:SF6">
    <property type="entry name" value="OLEOYL-ACYL CARRIER PROTEIN THIOESTERASE 1, CHLOROPLASTIC"/>
    <property type="match status" value="1"/>
</dbReference>
<feature type="domain" description="Acyl-ACP thioesterase N-terminal hotdog" evidence="8">
    <location>
        <begin position="3"/>
        <end position="131"/>
    </location>
</feature>
<dbReference type="EMBL" id="BAAACW010000039">
    <property type="protein sequence ID" value="GAA0356020.1"/>
    <property type="molecule type" value="Genomic_DNA"/>
</dbReference>
<organism evidence="10 11">
    <name type="scientific">Alkalibacterium iburiense</name>
    <dbReference type="NCBI Taxonomy" id="290589"/>
    <lineage>
        <taxon>Bacteria</taxon>
        <taxon>Bacillati</taxon>
        <taxon>Bacillota</taxon>
        <taxon>Bacilli</taxon>
        <taxon>Lactobacillales</taxon>
        <taxon>Carnobacteriaceae</taxon>
        <taxon>Alkalibacterium</taxon>
    </lineage>
</organism>
<dbReference type="RefSeq" id="WP_343753912.1">
    <property type="nucleotide sequence ID" value="NZ_BAAACW010000039.1"/>
</dbReference>
<reference evidence="10 11" key="1">
    <citation type="journal article" date="2019" name="Int. J. Syst. Evol. Microbiol.">
        <title>The Global Catalogue of Microorganisms (GCM) 10K type strain sequencing project: providing services to taxonomists for standard genome sequencing and annotation.</title>
        <authorList>
            <consortium name="The Broad Institute Genomics Platform"/>
            <consortium name="The Broad Institute Genome Sequencing Center for Infectious Disease"/>
            <person name="Wu L."/>
            <person name="Ma J."/>
        </authorList>
    </citation>
    <scope>NUCLEOTIDE SEQUENCE [LARGE SCALE GENOMIC DNA]</scope>
    <source>
        <strain evidence="10 11">JCM 12662</strain>
    </source>
</reference>
<evidence type="ECO:0000256" key="5">
    <source>
        <dbReference type="ARBA" id="ARBA00022946"/>
    </source>
</evidence>
<evidence type="ECO:0000259" key="9">
    <source>
        <dbReference type="Pfam" id="PF20791"/>
    </source>
</evidence>
<dbReference type="CDD" id="cd00586">
    <property type="entry name" value="4HBT"/>
    <property type="match status" value="1"/>
</dbReference>
<feature type="domain" description="Acyl-ACP thioesterase-like C-terminal" evidence="9">
    <location>
        <begin position="150"/>
        <end position="244"/>
    </location>
</feature>
<evidence type="ECO:0000259" key="8">
    <source>
        <dbReference type="Pfam" id="PF01643"/>
    </source>
</evidence>
<protein>
    <submittedName>
        <fullName evidence="10">Thioesterase</fullName>
    </submittedName>
</protein>
<keyword evidence="2" id="KW-0444">Lipid biosynthesis</keyword>
<dbReference type="SUPFAM" id="SSF54637">
    <property type="entry name" value="Thioesterase/thiol ester dehydrase-isomerase"/>
    <property type="match status" value="2"/>
</dbReference>
<proteinExistence type="inferred from homology"/>
<evidence type="ECO:0000256" key="2">
    <source>
        <dbReference type="ARBA" id="ARBA00022516"/>
    </source>
</evidence>
<dbReference type="InterPro" id="IPR002864">
    <property type="entry name" value="Acyl-ACP_thioesterase_NHD"/>
</dbReference>
<evidence type="ECO:0000313" key="11">
    <source>
        <dbReference type="Proteomes" id="UP001501166"/>
    </source>
</evidence>
<dbReference type="Pfam" id="PF20791">
    <property type="entry name" value="Acyl-ACP_TE_C"/>
    <property type="match status" value="1"/>
</dbReference>
<keyword evidence="5" id="KW-0809">Transit peptide</keyword>
<sequence length="250" mass="29245">MAQSYKQKQVVRYYMCDRTNKLTLSMLVNVLLEISGQQSALLNRGEDFVRAMGLSWIIIHYDFEISRLPKAEETVEIETIATEYNKLFTYRDFYVRDKNNEVIITVKTTFALMDLEKRKMARLPEIVIEPYQAEFSKRIRRNVKAQPVEKESASQKVFDVSYFDIDSNNHVNNSRYINWALESLDEAFLSNHTIKKGVISFEKEVKENETVTSYSNTYEEEELITTHHLSANGMTNCTATFVWDRNKKEG</sequence>
<dbReference type="InterPro" id="IPR029069">
    <property type="entry name" value="HotDog_dom_sf"/>
</dbReference>
<dbReference type="InterPro" id="IPR049427">
    <property type="entry name" value="Acyl-ACP_TE_C"/>
</dbReference>
<evidence type="ECO:0000256" key="1">
    <source>
        <dbReference type="ARBA" id="ARBA00006500"/>
    </source>
</evidence>
<keyword evidence="3" id="KW-0378">Hydrolase</keyword>
<keyword evidence="11" id="KW-1185">Reference proteome</keyword>
<dbReference type="PANTHER" id="PTHR31727">
    <property type="entry name" value="OLEOYL-ACYL CARRIER PROTEIN THIOESTERASE 1, CHLOROPLASTIC"/>
    <property type="match status" value="1"/>
</dbReference>
<dbReference type="InterPro" id="IPR045023">
    <property type="entry name" value="FATA/B"/>
</dbReference>
<accession>A0ABN0X662</accession>